<dbReference type="AlphaFoldDB" id="C4FBH8"/>
<organism evidence="1 2">
    <name type="scientific">Collinsella intestinalis DSM 13280</name>
    <dbReference type="NCBI Taxonomy" id="521003"/>
    <lineage>
        <taxon>Bacteria</taxon>
        <taxon>Bacillati</taxon>
        <taxon>Actinomycetota</taxon>
        <taxon>Coriobacteriia</taxon>
        <taxon>Coriobacteriales</taxon>
        <taxon>Coriobacteriaceae</taxon>
        <taxon>Collinsella</taxon>
    </lineage>
</organism>
<sequence length="77" mass="8625">MQVHGARRRLSTPLVRPGVRTRCLAPLRFAMPLGCSASRDGQYHSALLHNGVQVFCPIPGIFFSLLEYMQVEQHFSA</sequence>
<dbReference type="Proteomes" id="UP000003295">
    <property type="component" value="Unassembled WGS sequence"/>
</dbReference>
<dbReference type="STRING" id="521003.COLINT_03431"/>
<dbReference type="HOGENOM" id="CLU_2632042_0_0_11"/>
<proteinExistence type="predicted"/>
<evidence type="ECO:0000313" key="2">
    <source>
        <dbReference type="Proteomes" id="UP000003295"/>
    </source>
</evidence>
<dbReference type="EMBL" id="ABXH02000035">
    <property type="protein sequence ID" value="EEP43829.1"/>
    <property type="molecule type" value="Genomic_DNA"/>
</dbReference>
<comment type="caution">
    <text evidence="1">The sequence shown here is derived from an EMBL/GenBank/DDBJ whole genome shotgun (WGS) entry which is preliminary data.</text>
</comment>
<accession>C4FBH8</accession>
<evidence type="ECO:0000313" key="1">
    <source>
        <dbReference type="EMBL" id="EEP43829.1"/>
    </source>
</evidence>
<reference evidence="1 2" key="1">
    <citation type="submission" date="2009-04" db="EMBL/GenBank/DDBJ databases">
        <authorList>
            <person name="Weinstock G."/>
            <person name="Sodergren E."/>
            <person name="Clifton S."/>
            <person name="Fulton L."/>
            <person name="Fulton B."/>
            <person name="Courtney L."/>
            <person name="Fronick C."/>
            <person name="Harrison M."/>
            <person name="Strong C."/>
            <person name="Farmer C."/>
            <person name="Delahaunty K."/>
            <person name="Markovic C."/>
            <person name="Hall O."/>
            <person name="Minx P."/>
            <person name="Tomlinson C."/>
            <person name="Mitreva M."/>
            <person name="Nelson J."/>
            <person name="Hou S."/>
            <person name="Wollam A."/>
            <person name="Pepin K.H."/>
            <person name="Johnson M."/>
            <person name="Bhonagiri V."/>
            <person name="Nash W.E."/>
            <person name="Warren W."/>
            <person name="Chinwalla A."/>
            <person name="Mardis E.R."/>
            <person name="Wilson R.K."/>
        </authorList>
    </citation>
    <scope>NUCLEOTIDE SEQUENCE [LARGE SCALE GENOMIC DNA]</scope>
    <source>
        <strain evidence="1 2">DSM 13280</strain>
    </source>
</reference>
<name>C4FBH8_9ACTN</name>
<protein>
    <submittedName>
        <fullName evidence="1">Uncharacterized protein</fullName>
    </submittedName>
</protein>
<gene>
    <name evidence="1" type="ORF">COLINT_03431</name>
</gene>